<sequence>MRGLVSEAQSERSNREAGRGGILGRNGVMTITSNDKLETAVEECDDEGRWTVTKIGDTIFISTYLAPSEPAGTLRKLNNLVKETARKNNAAPIIVMGDWNAQHTHFGDKIATPDCDRREWIEEWLDDREWNWIEPTTGGRGITDLVFANHRALVRISNLTIWEDEKAANSDHSLITFEVSEMKQHEKPAFEHIDIRKLIENIEEYANEVGKKQEEVEEWMLNKLLECEAANTAGEEWD</sequence>
<dbReference type="EMBL" id="JADGJH010000120">
    <property type="protein sequence ID" value="KAJ3137185.1"/>
    <property type="molecule type" value="Genomic_DNA"/>
</dbReference>
<dbReference type="SUPFAM" id="SSF56219">
    <property type="entry name" value="DNase I-like"/>
    <property type="match status" value="1"/>
</dbReference>
<dbReference type="InterPro" id="IPR005135">
    <property type="entry name" value="Endo/exonuclease/phosphatase"/>
</dbReference>
<dbReference type="InterPro" id="IPR036691">
    <property type="entry name" value="Endo/exonu/phosph_ase_sf"/>
</dbReference>
<evidence type="ECO:0000256" key="1">
    <source>
        <dbReference type="SAM" id="Coils"/>
    </source>
</evidence>
<feature type="coiled-coil region" evidence="1">
    <location>
        <begin position="195"/>
        <end position="222"/>
    </location>
</feature>
<keyword evidence="1" id="KW-0175">Coiled coil</keyword>
<feature type="region of interest" description="Disordered" evidence="2">
    <location>
        <begin position="1"/>
        <end position="24"/>
    </location>
</feature>
<evidence type="ECO:0000256" key="2">
    <source>
        <dbReference type="SAM" id="MobiDB-lite"/>
    </source>
</evidence>
<feature type="domain" description="Endonuclease/exonuclease/phosphatase" evidence="3">
    <location>
        <begin position="59"/>
        <end position="175"/>
    </location>
</feature>
<reference evidence="4" key="1">
    <citation type="submission" date="2020-05" db="EMBL/GenBank/DDBJ databases">
        <title>Phylogenomic resolution of chytrid fungi.</title>
        <authorList>
            <person name="Stajich J.E."/>
            <person name="Amses K."/>
            <person name="Simmons R."/>
            <person name="Seto K."/>
            <person name="Myers J."/>
            <person name="Bonds A."/>
            <person name="Quandt C.A."/>
            <person name="Barry K."/>
            <person name="Liu P."/>
            <person name="Grigoriev I."/>
            <person name="Longcore J.E."/>
            <person name="James T.Y."/>
        </authorList>
    </citation>
    <scope>NUCLEOTIDE SEQUENCE</scope>
    <source>
        <strain evidence="4">JEL0513</strain>
    </source>
</reference>
<dbReference type="Gene3D" id="3.60.10.10">
    <property type="entry name" value="Endonuclease/exonuclease/phosphatase"/>
    <property type="match status" value="1"/>
</dbReference>
<gene>
    <name evidence="4" type="ORF">HK100_000959</name>
</gene>
<dbReference type="Pfam" id="PF14529">
    <property type="entry name" value="Exo_endo_phos_2"/>
    <property type="match status" value="1"/>
</dbReference>
<dbReference type="AlphaFoldDB" id="A0AAD5T9D9"/>
<name>A0AAD5T9D9_9FUNG</name>
<evidence type="ECO:0000259" key="3">
    <source>
        <dbReference type="Pfam" id="PF14529"/>
    </source>
</evidence>
<dbReference type="Proteomes" id="UP001211907">
    <property type="component" value="Unassembled WGS sequence"/>
</dbReference>
<keyword evidence="5" id="KW-1185">Reference proteome</keyword>
<protein>
    <recommendedName>
        <fullName evidence="3">Endonuclease/exonuclease/phosphatase domain-containing protein</fullName>
    </recommendedName>
</protein>
<evidence type="ECO:0000313" key="4">
    <source>
        <dbReference type="EMBL" id="KAJ3137185.1"/>
    </source>
</evidence>
<accession>A0AAD5T9D9</accession>
<proteinExistence type="predicted"/>
<organism evidence="4 5">
    <name type="scientific">Physocladia obscura</name>
    <dbReference type="NCBI Taxonomy" id="109957"/>
    <lineage>
        <taxon>Eukaryota</taxon>
        <taxon>Fungi</taxon>
        <taxon>Fungi incertae sedis</taxon>
        <taxon>Chytridiomycota</taxon>
        <taxon>Chytridiomycota incertae sedis</taxon>
        <taxon>Chytridiomycetes</taxon>
        <taxon>Chytridiales</taxon>
        <taxon>Chytriomycetaceae</taxon>
        <taxon>Physocladia</taxon>
    </lineage>
</organism>
<comment type="caution">
    <text evidence="4">The sequence shown here is derived from an EMBL/GenBank/DDBJ whole genome shotgun (WGS) entry which is preliminary data.</text>
</comment>
<feature type="compositionally biased region" description="Basic and acidic residues" evidence="2">
    <location>
        <begin position="9"/>
        <end position="18"/>
    </location>
</feature>
<evidence type="ECO:0000313" key="5">
    <source>
        <dbReference type="Proteomes" id="UP001211907"/>
    </source>
</evidence>
<dbReference type="GO" id="GO:0003824">
    <property type="term" value="F:catalytic activity"/>
    <property type="evidence" value="ECO:0007669"/>
    <property type="project" value="InterPro"/>
</dbReference>